<reference evidence="2 3" key="1">
    <citation type="submission" date="2019-03" db="EMBL/GenBank/DDBJ databases">
        <title>Genomic Encyclopedia of Archaeal and Bacterial Type Strains, Phase II (KMG-II): from individual species to whole genera.</title>
        <authorList>
            <person name="Goeker M."/>
        </authorList>
    </citation>
    <scope>NUCLEOTIDE SEQUENCE [LARGE SCALE GENOMIC DNA]</scope>
    <source>
        <strain evidence="2 3">DSM 28353</strain>
    </source>
</reference>
<dbReference type="OrthoDB" id="9785257at2"/>
<evidence type="ECO:0000259" key="1">
    <source>
        <dbReference type="Pfam" id="PF16490"/>
    </source>
</evidence>
<dbReference type="AlphaFoldDB" id="A0A4V3DDL9"/>
<name>A0A4V3DDL9_9SPHI</name>
<protein>
    <submittedName>
        <fullName evidence="2">Putative oxidoreductase-like protein</fullName>
    </submittedName>
</protein>
<dbReference type="SUPFAM" id="SSF51735">
    <property type="entry name" value="NAD(P)-binding Rossmann-fold domains"/>
    <property type="match status" value="1"/>
</dbReference>
<comment type="caution">
    <text evidence="2">The sequence shown here is derived from an EMBL/GenBank/DDBJ whole genome shotgun (WGS) entry which is preliminary data.</text>
</comment>
<dbReference type="Proteomes" id="UP000295292">
    <property type="component" value="Unassembled WGS sequence"/>
</dbReference>
<feature type="domain" description="Putative oxidoreductase C-terminal" evidence="1">
    <location>
        <begin position="186"/>
        <end position="456"/>
    </location>
</feature>
<keyword evidence="3" id="KW-1185">Reference proteome</keyword>
<sequence length="463" mass="52573">MVNMKLHLKICFCSALYLLISSCSERPSSSGGTDRIGLLVIQPEHFHAALVQKYKNPEIDPEVYLFADTVSSVEAYQNLIQQYNSRDQDPTDWKVISYYGYDFLEKAFKGNSGNVVVLAGDNQQKIDFISQSVQHGKDVFADKPLVINEEGYSKLSELLNAASAQAPLIYDIMTERYDIKNLIVKSLLNDTEFSGGVSKEGAEAAVQFNSTHHFIKEVSGKPLIRPAMFYNTLKQGEGLVDVTTHYIDLVYWMLSSEQVIDVRKDLRLDSSFRWQTRLRKSDFERSTGLKQYPDMVLDAQTKSGDLAVYSNGKMDFSFKGIPVSIAVQWKVESLDNKGDQFSASFKTKKFRLEIKPDGQGTMAVFVAPNRLNDKFEDELRQSLQSIKDLPGLDIEQEKGAYKITIPKSLYLSHEDHFAKVLAQFISYRKVKSLPDWEKSFMLAKYYLTTQALAKAKTIEHEKD</sequence>
<proteinExistence type="predicted"/>
<dbReference type="Pfam" id="PF16490">
    <property type="entry name" value="Oxidoreduct_C"/>
    <property type="match status" value="1"/>
</dbReference>
<organism evidence="2 3">
    <name type="scientific">Sphingobacterium yanglingense</name>
    <dbReference type="NCBI Taxonomy" id="1437280"/>
    <lineage>
        <taxon>Bacteria</taxon>
        <taxon>Pseudomonadati</taxon>
        <taxon>Bacteroidota</taxon>
        <taxon>Sphingobacteriia</taxon>
        <taxon>Sphingobacteriales</taxon>
        <taxon>Sphingobacteriaceae</taxon>
        <taxon>Sphingobacterium</taxon>
    </lineage>
</organism>
<dbReference type="InterPro" id="IPR032459">
    <property type="entry name" value="Oxidoreduct_C"/>
</dbReference>
<gene>
    <name evidence="2" type="ORF">CLV99_2530</name>
</gene>
<accession>A0A4V3DDL9</accession>
<dbReference type="InterPro" id="IPR036291">
    <property type="entry name" value="NAD(P)-bd_dom_sf"/>
</dbReference>
<dbReference type="EMBL" id="SNYV01000014">
    <property type="protein sequence ID" value="TDQ77134.1"/>
    <property type="molecule type" value="Genomic_DNA"/>
</dbReference>
<evidence type="ECO:0000313" key="2">
    <source>
        <dbReference type="EMBL" id="TDQ77134.1"/>
    </source>
</evidence>
<dbReference type="PROSITE" id="PS51257">
    <property type="entry name" value="PROKAR_LIPOPROTEIN"/>
    <property type="match status" value="1"/>
</dbReference>
<dbReference type="Gene3D" id="3.40.50.720">
    <property type="entry name" value="NAD(P)-binding Rossmann-like Domain"/>
    <property type="match status" value="1"/>
</dbReference>
<evidence type="ECO:0000313" key="3">
    <source>
        <dbReference type="Proteomes" id="UP000295292"/>
    </source>
</evidence>